<dbReference type="InterPro" id="IPR011057">
    <property type="entry name" value="Mss4-like_sf"/>
</dbReference>
<reference evidence="6 7" key="1">
    <citation type="submission" date="2020-03" db="EMBL/GenBank/DDBJ databases">
        <title>Rahnella aceri sp. nov., isoated from traditional Jeju Makgeolli.</title>
        <authorList>
            <person name="Kim I.S."/>
            <person name="Jeon D."/>
        </authorList>
    </citation>
    <scope>NUCLEOTIDE SEQUENCE [LARGE SCALE GENOMIC DNA]</scope>
    <source>
        <strain evidence="6 7">Lac-M11</strain>
    </source>
</reference>
<feature type="domain" description="MsrB" evidence="5">
    <location>
        <begin position="47"/>
        <end position="168"/>
    </location>
</feature>
<evidence type="ECO:0000256" key="2">
    <source>
        <dbReference type="ARBA" id="ARBA00023002"/>
    </source>
</evidence>
<keyword evidence="4" id="KW-1133">Transmembrane helix</keyword>
<dbReference type="PROSITE" id="PS51318">
    <property type="entry name" value="TAT"/>
    <property type="match status" value="1"/>
</dbReference>
<dbReference type="PANTHER" id="PTHR10173">
    <property type="entry name" value="METHIONINE SULFOXIDE REDUCTASE"/>
    <property type="match status" value="1"/>
</dbReference>
<comment type="caution">
    <text evidence="6">The sequence shown here is derived from an EMBL/GenBank/DDBJ whole genome shotgun (WGS) entry which is preliminary data.</text>
</comment>
<dbReference type="GO" id="GO:0006979">
    <property type="term" value="P:response to oxidative stress"/>
    <property type="evidence" value="ECO:0007669"/>
    <property type="project" value="InterPro"/>
</dbReference>
<dbReference type="GO" id="GO:0033743">
    <property type="term" value="F:peptide-methionine (R)-S-oxide reductase activity"/>
    <property type="evidence" value="ECO:0007669"/>
    <property type="project" value="UniProtKB-EC"/>
</dbReference>
<name>A0A6M2B6T9_9GAMM</name>
<keyword evidence="7" id="KW-1185">Reference proteome</keyword>
<dbReference type="NCBIfam" id="TIGR00357">
    <property type="entry name" value="peptide-methionine (R)-S-oxide reductase MsrB"/>
    <property type="match status" value="1"/>
</dbReference>
<dbReference type="GO" id="GO:0005737">
    <property type="term" value="C:cytoplasm"/>
    <property type="evidence" value="ECO:0007669"/>
    <property type="project" value="TreeGrafter"/>
</dbReference>
<comment type="catalytic activity">
    <reaction evidence="3">
        <text>L-methionyl-[protein] + [thioredoxin]-disulfide + H2O = L-methionyl-(R)-S-oxide-[protein] + [thioredoxin]-dithiol</text>
        <dbReference type="Rhea" id="RHEA:24164"/>
        <dbReference type="Rhea" id="RHEA-COMP:10698"/>
        <dbReference type="Rhea" id="RHEA-COMP:10700"/>
        <dbReference type="Rhea" id="RHEA-COMP:12313"/>
        <dbReference type="Rhea" id="RHEA-COMP:12314"/>
        <dbReference type="ChEBI" id="CHEBI:15377"/>
        <dbReference type="ChEBI" id="CHEBI:16044"/>
        <dbReference type="ChEBI" id="CHEBI:29950"/>
        <dbReference type="ChEBI" id="CHEBI:45764"/>
        <dbReference type="ChEBI" id="CHEBI:50058"/>
        <dbReference type="EC" id="1.8.4.12"/>
    </reaction>
</comment>
<dbReference type="EMBL" id="JAADJS010000003">
    <property type="protein sequence ID" value="NGX88372.1"/>
    <property type="molecule type" value="Genomic_DNA"/>
</dbReference>
<accession>A0A6M2B6T9</accession>
<keyword evidence="4" id="KW-0472">Membrane</keyword>
<evidence type="ECO:0000256" key="4">
    <source>
        <dbReference type="SAM" id="Phobius"/>
    </source>
</evidence>
<evidence type="ECO:0000313" key="7">
    <source>
        <dbReference type="Proteomes" id="UP000476696"/>
    </source>
</evidence>
<evidence type="ECO:0000256" key="3">
    <source>
        <dbReference type="ARBA" id="ARBA00048488"/>
    </source>
</evidence>
<dbReference type="InterPro" id="IPR006311">
    <property type="entry name" value="TAT_signal"/>
</dbReference>
<sequence length="169" mass="18800">MINRRNFLLGSTAVSAIAVMGLFPGIITRKADAQAKKTETFEIELTDAQWHQRLSEAQYYVLREAGTERPYSSPLNNEHREGQFACAGCALPLFSSATKFDSHTGWPSFWKPLPDAALTHRDTTLGMVRDEVHCRRCGGHLGHVFDDGPQPTGLRYCMNGLAMTFSPKV</sequence>
<dbReference type="AlphaFoldDB" id="A0A6M2B6T9"/>
<dbReference type="PANTHER" id="PTHR10173:SF57">
    <property type="entry name" value="PEPTIDE-METHIONINE (R)-S-OXIDE REDUCTASE"/>
    <property type="match status" value="1"/>
</dbReference>
<dbReference type="InterPro" id="IPR028427">
    <property type="entry name" value="Met_Sox_Rdtase_MsrB"/>
</dbReference>
<gene>
    <name evidence="6" type="primary">msrB</name>
    <name evidence="6" type="ORF">GW579_14935</name>
</gene>
<dbReference type="InterPro" id="IPR002579">
    <property type="entry name" value="Met_Sox_Rdtase_MsrB_dom"/>
</dbReference>
<keyword evidence="4" id="KW-0812">Transmembrane</keyword>
<dbReference type="GO" id="GO:0030091">
    <property type="term" value="P:protein repair"/>
    <property type="evidence" value="ECO:0007669"/>
    <property type="project" value="InterPro"/>
</dbReference>
<dbReference type="Pfam" id="PF01641">
    <property type="entry name" value="SelR"/>
    <property type="match status" value="1"/>
</dbReference>
<evidence type="ECO:0000256" key="1">
    <source>
        <dbReference type="ARBA" id="ARBA00012499"/>
    </source>
</evidence>
<dbReference type="SUPFAM" id="SSF51316">
    <property type="entry name" value="Mss4-like"/>
    <property type="match status" value="1"/>
</dbReference>
<dbReference type="Proteomes" id="UP000476696">
    <property type="component" value="Unassembled WGS sequence"/>
</dbReference>
<organism evidence="6 7">
    <name type="scientific">Rahnella contaminans</name>
    <dbReference type="NCBI Taxonomy" id="2703882"/>
    <lineage>
        <taxon>Bacteria</taxon>
        <taxon>Pseudomonadati</taxon>
        <taxon>Pseudomonadota</taxon>
        <taxon>Gammaproteobacteria</taxon>
        <taxon>Enterobacterales</taxon>
        <taxon>Yersiniaceae</taxon>
        <taxon>Rahnella</taxon>
    </lineage>
</organism>
<dbReference type="PROSITE" id="PS51790">
    <property type="entry name" value="MSRB"/>
    <property type="match status" value="1"/>
</dbReference>
<proteinExistence type="predicted"/>
<dbReference type="EC" id="1.8.4.12" evidence="1"/>
<evidence type="ECO:0000259" key="5">
    <source>
        <dbReference type="PROSITE" id="PS51790"/>
    </source>
</evidence>
<dbReference type="Gene3D" id="2.170.150.20">
    <property type="entry name" value="Peptide methionine sulfoxide reductase"/>
    <property type="match status" value="1"/>
</dbReference>
<feature type="transmembrane region" description="Helical" evidence="4">
    <location>
        <begin position="7"/>
        <end position="27"/>
    </location>
</feature>
<keyword evidence="2 6" id="KW-0560">Oxidoreductase</keyword>
<protein>
    <recommendedName>
        <fullName evidence="1">peptide-methionine (R)-S-oxide reductase</fullName>
        <ecNumber evidence="1">1.8.4.12</ecNumber>
    </recommendedName>
</protein>
<evidence type="ECO:0000313" key="6">
    <source>
        <dbReference type="EMBL" id="NGX88372.1"/>
    </source>
</evidence>